<dbReference type="AlphaFoldDB" id="A0A1H4KR36"/>
<dbReference type="Proteomes" id="UP000198609">
    <property type="component" value="Unassembled WGS sequence"/>
</dbReference>
<name>A0A1H4KR36_STRMJ</name>
<keyword evidence="2" id="KW-1185">Reference proteome</keyword>
<evidence type="ECO:0000313" key="1">
    <source>
        <dbReference type="EMBL" id="SEB60575.1"/>
    </source>
</evidence>
<accession>A0A1H4KR36</accession>
<evidence type="ECO:0000313" key="2">
    <source>
        <dbReference type="Proteomes" id="UP000198609"/>
    </source>
</evidence>
<dbReference type="EMBL" id="FNST01000002">
    <property type="protein sequence ID" value="SEB60575.1"/>
    <property type="molecule type" value="Genomic_DNA"/>
</dbReference>
<proteinExistence type="predicted"/>
<gene>
    <name evidence="1" type="ORF">SAMN04490356_0894</name>
</gene>
<protein>
    <recommendedName>
        <fullName evidence="3">IrrE N-terminal-like domain-containing protein</fullName>
    </recommendedName>
</protein>
<evidence type="ECO:0008006" key="3">
    <source>
        <dbReference type="Google" id="ProtNLM"/>
    </source>
</evidence>
<sequence length="210" mass="23522">MNRAGPGAWMLVMVWNTTNQQRHGDPMDLKAMRRSCKALVRDLDLPVPAEPDQVVAALCGRMRQRLNRAVHHRLVSFPPDTVSGLWVATDSAHYILCEKDTSPWHQLLITCHEFWHIEADHEATLAAGETSTRLVFPSLDPDTVARIVASRTHCSSEAEQEADFFASLLMAKVSRWMPNEIWTMPESPATAAVVRRLETSLGQAPDEGEE</sequence>
<organism evidence="1 2">
    <name type="scientific">Streptomyces melanosporofaciens</name>
    <dbReference type="NCBI Taxonomy" id="67327"/>
    <lineage>
        <taxon>Bacteria</taxon>
        <taxon>Bacillati</taxon>
        <taxon>Actinomycetota</taxon>
        <taxon>Actinomycetes</taxon>
        <taxon>Kitasatosporales</taxon>
        <taxon>Streptomycetaceae</taxon>
        <taxon>Streptomyces</taxon>
        <taxon>Streptomyces violaceusniger group</taxon>
    </lineage>
</organism>
<reference evidence="2" key="1">
    <citation type="submission" date="2016-10" db="EMBL/GenBank/DDBJ databases">
        <authorList>
            <person name="Varghese N."/>
            <person name="Submissions S."/>
        </authorList>
    </citation>
    <scope>NUCLEOTIDE SEQUENCE [LARGE SCALE GENOMIC DNA]</scope>
    <source>
        <strain evidence="2">DSM 40318</strain>
    </source>
</reference>